<proteinExistence type="predicted"/>
<accession>A0A9N8VKN5</accession>
<evidence type="ECO:0000313" key="2">
    <source>
        <dbReference type="Proteomes" id="UP000789342"/>
    </source>
</evidence>
<protein>
    <submittedName>
        <fullName evidence="1">14396_t:CDS:1</fullName>
    </submittedName>
</protein>
<dbReference type="EMBL" id="CAJVPV010000358">
    <property type="protein sequence ID" value="CAG8453102.1"/>
    <property type="molecule type" value="Genomic_DNA"/>
</dbReference>
<comment type="caution">
    <text evidence="1">The sequence shown here is derived from an EMBL/GenBank/DDBJ whole genome shotgun (WGS) entry which is preliminary data.</text>
</comment>
<sequence>YEEDCREKRWSLPSNRYINAVDGILLNGSVKKVTGGRQKTIPIQRYNQEYVVYQPIDIAYGVAQKRGGKYLSTEYVNASTQMLWRCAKDLELFIE</sequence>
<feature type="non-terminal residue" evidence="1">
    <location>
        <position position="95"/>
    </location>
</feature>
<keyword evidence="2" id="KW-1185">Reference proteome</keyword>
<gene>
    <name evidence="1" type="ORF">AMORRO_LOCUS999</name>
</gene>
<reference evidence="1" key="1">
    <citation type="submission" date="2021-06" db="EMBL/GenBank/DDBJ databases">
        <authorList>
            <person name="Kallberg Y."/>
            <person name="Tangrot J."/>
            <person name="Rosling A."/>
        </authorList>
    </citation>
    <scope>NUCLEOTIDE SEQUENCE</scope>
    <source>
        <strain evidence="1">CL551</strain>
    </source>
</reference>
<dbReference type="AlphaFoldDB" id="A0A9N8VKN5"/>
<dbReference type="Proteomes" id="UP000789342">
    <property type="component" value="Unassembled WGS sequence"/>
</dbReference>
<name>A0A9N8VKN5_9GLOM</name>
<organism evidence="1 2">
    <name type="scientific">Acaulospora morrowiae</name>
    <dbReference type="NCBI Taxonomy" id="94023"/>
    <lineage>
        <taxon>Eukaryota</taxon>
        <taxon>Fungi</taxon>
        <taxon>Fungi incertae sedis</taxon>
        <taxon>Mucoromycota</taxon>
        <taxon>Glomeromycotina</taxon>
        <taxon>Glomeromycetes</taxon>
        <taxon>Diversisporales</taxon>
        <taxon>Acaulosporaceae</taxon>
        <taxon>Acaulospora</taxon>
    </lineage>
</organism>
<evidence type="ECO:0000313" key="1">
    <source>
        <dbReference type="EMBL" id="CAG8453102.1"/>
    </source>
</evidence>